<reference evidence="7" key="1">
    <citation type="journal article" date="2009" name="Nature">
        <title>Evolution of pathogenicity and sexual reproduction in eight Candida genomes.</title>
        <authorList>
            <person name="Butler G."/>
            <person name="Rasmussen M.D."/>
            <person name="Lin M.F."/>
            <person name="Santos M.A."/>
            <person name="Sakthikumar S."/>
            <person name="Munro C.A."/>
            <person name="Rheinbay E."/>
            <person name="Grabherr M."/>
            <person name="Forche A."/>
            <person name="Reedy J.L."/>
            <person name="Agrafioti I."/>
            <person name="Arnaud M.B."/>
            <person name="Bates S."/>
            <person name="Brown A.J."/>
            <person name="Brunke S."/>
            <person name="Costanzo M.C."/>
            <person name="Fitzpatrick D.A."/>
            <person name="de Groot P.W."/>
            <person name="Harris D."/>
            <person name="Hoyer L.L."/>
            <person name="Hube B."/>
            <person name="Klis F.M."/>
            <person name="Kodira C."/>
            <person name="Lennard N."/>
            <person name="Logue M.E."/>
            <person name="Martin R."/>
            <person name="Neiman A.M."/>
            <person name="Nikolaou E."/>
            <person name="Quail M.A."/>
            <person name="Quinn J."/>
            <person name="Santos M.C."/>
            <person name="Schmitzberger F.F."/>
            <person name="Sherlock G."/>
            <person name="Shah P."/>
            <person name="Silverstein K.A."/>
            <person name="Skrzypek M.S."/>
            <person name="Soll D."/>
            <person name="Staggs R."/>
            <person name="Stansfield I."/>
            <person name="Stumpf M.P."/>
            <person name="Sudbery P.E."/>
            <person name="Srikantha T."/>
            <person name="Zeng Q."/>
            <person name="Berman J."/>
            <person name="Berriman M."/>
            <person name="Heitman J."/>
            <person name="Gow N.A."/>
            <person name="Lorenz M.C."/>
            <person name="Birren B.W."/>
            <person name="Kellis M."/>
            <person name="Cuomo C.A."/>
        </authorList>
    </citation>
    <scope>NUCLEOTIDE SEQUENCE [LARGE SCALE GENOMIC DNA]</scope>
    <source>
        <strain evidence="7">CDC 317 / ATCC MYA-4646</strain>
    </source>
</reference>
<feature type="domain" description="D-isomer specific 2-hydroxyacid dehydrogenase NAD-binding" evidence="3">
    <location>
        <begin position="129"/>
        <end position="192"/>
    </location>
</feature>
<proteinExistence type="inferred from homology"/>
<dbReference type="eggNOG" id="KOG0069">
    <property type="taxonomic scope" value="Eukaryota"/>
</dbReference>
<dbReference type="PANTHER" id="PTHR42938:SF9">
    <property type="entry name" value="FORMATE DEHYDROGENASE 1"/>
    <property type="match status" value="1"/>
</dbReference>
<gene>
    <name evidence="4 5" type="ordered locus">CPAR2_200520</name>
</gene>
<sequence length="235" mass="25571">MARPKVLLVLYAGGKHAQEEKKLLGAIENELGIRQFIEDHGYDLVATTDKDRPGSAFDTNLEDAEIVITTPFYPAYLTKERIAKAPKLKIAVTAGVGSDHVDLNAANERGIAVLEVTGSNVQSVAEHAVMTMLVLIRNYNIGHLQATSGGWDVAAVAKQEYDLEGKVVATVGAGRIGYRILERLVPFVMSMSLSKLWNSVILPVTVVMFGTSSSHQRTTHGERCTTHTVQNMVMP</sequence>
<dbReference type="InterPro" id="IPR006139">
    <property type="entry name" value="D-isomer_2_OHA_DH_cat_dom"/>
</dbReference>
<evidence type="ECO:0000313" key="5">
    <source>
        <dbReference type="EMBL" id="CCE42409.1"/>
    </source>
</evidence>
<reference evidence="6" key="4">
    <citation type="submission" date="2025-05" db="UniProtKB">
        <authorList>
            <consortium name="EnsemblFungi"/>
        </authorList>
    </citation>
    <scope>IDENTIFICATION</scope>
</reference>
<dbReference type="PANTHER" id="PTHR42938">
    <property type="entry name" value="FORMATE DEHYDROGENASE 1"/>
    <property type="match status" value="1"/>
</dbReference>
<dbReference type="VEuPathDB" id="FungiDB:CPAR2_200520"/>
<dbReference type="AlphaFoldDB" id="G8BEL9"/>
<feature type="domain" description="D-isomer specific 2-hydroxyacid dehydrogenase catalytic" evidence="2">
    <location>
        <begin position="34"/>
        <end position="209"/>
    </location>
</feature>
<accession>G8BEL9</accession>
<evidence type="ECO:0008006" key="8">
    <source>
        <dbReference type="Google" id="ProtNLM"/>
    </source>
</evidence>
<dbReference type="Proteomes" id="UP000005221">
    <property type="component" value="Chromosome 2"/>
</dbReference>
<dbReference type="EMBL" id="HE605206">
    <property type="protein sequence ID" value="CCE42409.1"/>
    <property type="molecule type" value="Genomic_DNA"/>
</dbReference>
<dbReference type="Pfam" id="PF02826">
    <property type="entry name" value="2-Hacid_dh_C"/>
    <property type="match status" value="1"/>
</dbReference>
<evidence type="ECO:0000313" key="7">
    <source>
        <dbReference type="Proteomes" id="UP000005221"/>
    </source>
</evidence>
<dbReference type="InterPro" id="IPR036291">
    <property type="entry name" value="NAD(P)-bd_dom_sf"/>
</dbReference>
<reference evidence="5" key="3">
    <citation type="submission" date="2011-10" db="EMBL/GenBank/DDBJ databases">
        <title>Transcriptional landscape of the pathogenic yeast Candida parapsilosis.</title>
        <authorList>
            <person name="Guida A."/>
            <person name="Lindstaedt C."/>
            <person name="Maguire S.L."/>
            <person name="Ding C."/>
            <person name="Higgins D.G."/>
            <person name="Harris D."/>
            <person name="Berriman M."/>
            <person name="Butler G."/>
        </authorList>
    </citation>
    <scope>NUCLEOTIDE SEQUENCE</scope>
    <source>
        <strain evidence="5">CDC317</strain>
    </source>
</reference>
<comment type="similarity">
    <text evidence="1">Belongs to the D-isomer specific 2-hydroxyacid dehydrogenase family.</text>
</comment>
<dbReference type="SUPFAM" id="SSF51735">
    <property type="entry name" value="NAD(P)-binding Rossmann-fold domains"/>
    <property type="match status" value="1"/>
</dbReference>
<dbReference type="CGD" id="CAL0000153371">
    <property type="gene designation" value="CPAR2_200520"/>
</dbReference>
<dbReference type="InterPro" id="IPR006140">
    <property type="entry name" value="D-isomer_DH_NAD-bd"/>
</dbReference>
<dbReference type="GO" id="GO:0016616">
    <property type="term" value="F:oxidoreductase activity, acting on the CH-OH group of donors, NAD or NADP as acceptor"/>
    <property type="evidence" value="ECO:0007669"/>
    <property type="project" value="InterPro"/>
</dbReference>
<evidence type="ECO:0000259" key="2">
    <source>
        <dbReference type="Pfam" id="PF00389"/>
    </source>
</evidence>
<keyword evidence="7" id="KW-1185">Reference proteome</keyword>
<organism evidence="5 7">
    <name type="scientific">Candida parapsilosis (strain CDC 317 / ATCC MYA-4646)</name>
    <name type="common">Yeast</name>
    <name type="synonym">Monilia parapsilosis</name>
    <dbReference type="NCBI Taxonomy" id="578454"/>
    <lineage>
        <taxon>Eukaryota</taxon>
        <taxon>Fungi</taxon>
        <taxon>Dikarya</taxon>
        <taxon>Ascomycota</taxon>
        <taxon>Saccharomycotina</taxon>
        <taxon>Pichiomycetes</taxon>
        <taxon>Debaryomycetaceae</taxon>
        <taxon>Candida/Lodderomyces clade</taxon>
        <taxon>Candida</taxon>
    </lineage>
</organism>
<keyword evidence="1" id="KW-0560">Oxidoreductase</keyword>
<dbReference type="EnsemblFungi" id="CPAR2_200520-T">
    <property type="protein sequence ID" value="CPAR2_200520-T-p1"/>
    <property type="gene ID" value="CPAR2_200520"/>
</dbReference>
<evidence type="ECO:0000313" key="4">
    <source>
        <dbReference type="CGD" id="CAL0000153371"/>
    </source>
</evidence>
<dbReference type="GO" id="GO:0051287">
    <property type="term" value="F:NAD binding"/>
    <property type="evidence" value="ECO:0007669"/>
    <property type="project" value="InterPro"/>
</dbReference>
<name>G8BEL9_CANPC</name>
<evidence type="ECO:0000256" key="1">
    <source>
        <dbReference type="RuleBase" id="RU003719"/>
    </source>
</evidence>
<dbReference type="SUPFAM" id="SSF52283">
    <property type="entry name" value="Formate/glycerate dehydrogenase catalytic domain-like"/>
    <property type="match status" value="1"/>
</dbReference>
<dbReference type="GO" id="GO:0005829">
    <property type="term" value="C:cytosol"/>
    <property type="evidence" value="ECO:0007669"/>
    <property type="project" value="TreeGrafter"/>
</dbReference>
<dbReference type="GO" id="GO:0008863">
    <property type="term" value="F:formate dehydrogenase (NAD+) activity"/>
    <property type="evidence" value="ECO:0007669"/>
    <property type="project" value="TreeGrafter"/>
</dbReference>
<protein>
    <recommendedName>
        <fullName evidence="8">D-isomer specific 2-hydroxyacid dehydrogenase catalytic domain-containing protein</fullName>
    </recommendedName>
</protein>
<evidence type="ECO:0000259" key="3">
    <source>
        <dbReference type="Pfam" id="PF02826"/>
    </source>
</evidence>
<dbReference type="Gene3D" id="3.40.50.720">
    <property type="entry name" value="NAD(P)-binding Rossmann-like Domain"/>
    <property type="match status" value="1"/>
</dbReference>
<reference evidence="7" key="2">
    <citation type="journal article" date="2011" name="BMC Genomics">
        <title>Using RNA-seq to determine the transcriptional landscape and the hypoxic response of the pathogenic yeast Candida parapsilosis.</title>
        <authorList>
            <person name="Guida A."/>
            <person name="Lindstaedt C."/>
            <person name="Maguire S.L."/>
            <person name="Ding C."/>
            <person name="Higgins D.G."/>
            <person name="Corton N.J."/>
            <person name="Berriman M."/>
            <person name="Butler G."/>
        </authorList>
    </citation>
    <scope>GENOME REANNOTATION</scope>
    <source>
        <strain evidence="7">CDC 317 / ATCC MYA-4646</strain>
    </source>
</reference>
<dbReference type="STRING" id="578454.G8BEL9"/>
<evidence type="ECO:0000313" key="6">
    <source>
        <dbReference type="EnsemblFungi" id="CPAR2_200520-T-p1"/>
    </source>
</evidence>
<dbReference type="Pfam" id="PF00389">
    <property type="entry name" value="2-Hacid_dh"/>
    <property type="match status" value="1"/>
</dbReference>
<accession>A0AAJ8VWW3</accession>